<gene>
    <name evidence="2" type="ORF">Adt_06581</name>
</gene>
<dbReference type="InterPro" id="IPR005162">
    <property type="entry name" value="Retrotrans_gag_dom"/>
</dbReference>
<sequence>MDDNNRVRDPPLVDVRNNFVPMVRPVEVNERVILMGEYMMPLIVENQSSIIYPPYGHDNFQLRPDVINLFSNNLQFYGKTDKNPHYHISRFIEYCENFKHHGVNKEALRMRLFPHTLKDKAREWLDSLPSGSITTWTDLIQKFTRKYFPSAKVNKLKHKIKISNFQKSDFGKFLRGLGKIQETTPKMSKSRFFFRGS</sequence>
<dbReference type="EMBL" id="JBFOLK010000002">
    <property type="protein sequence ID" value="KAL2533230.1"/>
    <property type="molecule type" value="Genomic_DNA"/>
</dbReference>
<evidence type="ECO:0000313" key="2">
    <source>
        <dbReference type="EMBL" id="KAL2533230.1"/>
    </source>
</evidence>
<dbReference type="AlphaFoldDB" id="A0ABD1V7A7"/>
<dbReference type="Pfam" id="PF03732">
    <property type="entry name" value="Retrotrans_gag"/>
    <property type="match status" value="1"/>
</dbReference>
<name>A0ABD1V7A7_9LAMI</name>
<reference evidence="3" key="1">
    <citation type="submission" date="2024-07" db="EMBL/GenBank/DDBJ databases">
        <title>Two chromosome-level genome assemblies of Korean endemic species Abeliophyllum distichum and Forsythia ovata (Oleaceae).</title>
        <authorList>
            <person name="Jang H."/>
        </authorList>
    </citation>
    <scope>NUCLEOTIDE SEQUENCE [LARGE SCALE GENOMIC DNA]</scope>
</reference>
<accession>A0ABD1V7A7</accession>
<dbReference type="Proteomes" id="UP001604336">
    <property type="component" value="Unassembled WGS sequence"/>
</dbReference>
<evidence type="ECO:0000259" key="1">
    <source>
        <dbReference type="Pfam" id="PF03732"/>
    </source>
</evidence>
<keyword evidence="3" id="KW-1185">Reference proteome</keyword>
<dbReference type="PANTHER" id="PTHR33223:SF11">
    <property type="entry name" value="ELEMENT PROTEIN, PUTATIVE-RELATED"/>
    <property type="match status" value="1"/>
</dbReference>
<proteinExistence type="predicted"/>
<organism evidence="2 3">
    <name type="scientific">Abeliophyllum distichum</name>
    <dbReference type="NCBI Taxonomy" id="126358"/>
    <lineage>
        <taxon>Eukaryota</taxon>
        <taxon>Viridiplantae</taxon>
        <taxon>Streptophyta</taxon>
        <taxon>Embryophyta</taxon>
        <taxon>Tracheophyta</taxon>
        <taxon>Spermatophyta</taxon>
        <taxon>Magnoliopsida</taxon>
        <taxon>eudicotyledons</taxon>
        <taxon>Gunneridae</taxon>
        <taxon>Pentapetalae</taxon>
        <taxon>asterids</taxon>
        <taxon>lamiids</taxon>
        <taxon>Lamiales</taxon>
        <taxon>Oleaceae</taxon>
        <taxon>Forsythieae</taxon>
        <taxon>Abeliophyllum</taxon>
    </lineage>
</organism>
<feature type="domain" description="Retrotransposon gag" evidence="1">
    <location>
        <begin position="111"/>
        <end position="161"/>
    </location>
</feature>
<protein>
    <submittedName>
        <fullName evidence="2">Retrotrans gag domain-containing protein</fullName>
    </submittedName>
</protein>
<evidence type="ECO:0000313" key="3">
    <source>
        <dbReference type="Proteomes" id="UP001604336"/>
    </source>
</evidence>
<dbReference type="PANTHER" id="PTHR33223">
    <property type="entry name" value="CCHC-TYPE DOMAIN-CONTAINING PROTEIN"/>
    <property type="match status" value="1"/>
</dbReference>
<comment type="caution">
    <text evidence="2">The sequence shown here is derived from an EMBL/GenBank/DDBJ whole genome shotgun (WGS) entry which is preliminary data.</text>
</comment>